<organism evidence="3 4">
    <name type="scientific">Batrachochytrium salamandrivorans</name>
    <dbReference type="NCBI Taxonomy" id="1357716"/>
    <lineage>
        <taxon>Eukaryota</taxon>
        <taxon>Fungi</taxon>
        <taxon>Fungi incertae sedis</taxon>
        <taxon>Chytridiomycota</taxon>
        <taxon>Chytridiomycota incertae sedis</taxon>
        <taxon>Chytridiomycetes</taxon>
        <taxon>Rhizophydiales</taxon>
        <taxon>Rhizophydiales incertae sedis</taxon>
        <taxon>Batrachochytrium</taxon>
    </lineage>
</organism>
<sequence length="219" mass="24659">MAPTLPKLKFTYFDARMRGESTRLALHVGNVPFEDERVSYKSVHDPGETWLTMKKTMPFRQMPVMTVNGTTQIAQFNGILRYAGTLGGLYPAADPLKAALVDQVVLHIDDMNMAIFPSIIERDNNKKTLLRKEIVEKKFPEMLSDLDKVLEKHSAGTWSVGDTLTVADLCVYVLIGLIKSGLWDGIPANTADKYTCVHRVYEAVRTHPKVAEWELAHKK</sequence>
<dbReference type="Proteomes" id="UP001648503">
    <property type="component" value="Unassembled WGS sequence"/>
</dbReference>
<dbReference type="Gene3D" id="1.20.1050.10">
    <property type="match status" value="1"/>
</dbReference>
<evidence type="ECO:0008006" key="5">
    <source>
        <dbReference type="Google" id="ProtNLM"/>
    </source>
</evidence>
<evidence type="ECO:0000259" key="1">
    <source>
        <dbReference type="PROSITE" id="PS50404"/>
    </source>
</evidence>
<comment type="caution">
    <text evidence="3">The sequence shown here is derived from an EMBL/GenBank/DDBJ whole genome shotgun (WGS) entry which is preliminary data.</text>
</comment>
<proteinExistence type="predicted"/>
<dbReference type="SUPFAM" id="SSF47616">
    <property type="entry name" value="GST C-terminal domain-like"/>
    <property type="match status" value="1"/>
</dbReference>
<dbReference type="PROSITE" id="PS50405">
    <property type="entry name" value="GST_CTER"/>
    <property type="match status" value="1"/>
</dbReference>
<dbReference type="Gene3D" id="3.40.30.10">
    <property type="entry name" value="Glutaredoxin"/>
    <property type="match status" value="1"/>
</dbReference>
<dbReference type="CDD" id="cd03039">
    <property type="entry name" value="GST_N_Sigma_like"/>
    <property type="match status" value="1"/>
</dbReference>
<gene>
    <name evidence="3" type="ORF">BASA50_009252</name>
</gene>
<reference evidence="3 4" key="1">
    <citation type="submission" date="2021-02" db="EMBL/GenBank/DDBJ databases">
        <title>Variation within the Batrachochytrium salamandrivorans European outbreak.</title>
        <authorList>
            <person name="Kelly M."/>
            <person name="Pasmans F."/>
            <person name="Shea T.P."/>
            <person name="Munoz J.F."/>
            <person name="Carranza S."/>
            <person name="Cuomo C.A."/>
            <person name="Martel A."/>
        </authorList>
    </citation>
    <scope>NUCLEOTIDE SEQUENCE [LARGE SCALE GENOMIC DNA]</scope>
    <source>
        <strain evidence="3 4">AMFP18/2</strain>
    </source>
</reference>
<feature type="domain" description="GST N-terminal" evidence="1">
    <location>
        <begin position="6"/>
        <end position="91"/>
    </location>
</feature>
<dbReference type="CDD" id="cd03192">
    <property type="entry name" value="GST_C_Sigma_like"/>
    <property type="match status" value="1"/>
</dbReference>
<dbReference type="PANTHER" id="PTHR11571">
    <property type="entry name" value="GLUTATHIONE S-TRANSFERASE"/>
    <property type="match status" value="1"/>
</dbReference>
<dbReference type="Pfam" id="PF14497">
    <property type="entry name" value="GST_C_3"/>
    <property type="match status" value="1"/>
</dbReference>
<evidence type="ECO:0000259" key="2">
    <source>
        <dbReference type="PROSITE" id="PS50405"/>
    </source>
</evidence>
<dbReference type="EMBL" id="JAFCIX010000431">
    <property type="protein sequence ID" value="KAH6590603.1"/>
    <property type="molecule type" value="Genomic_DNA"/>
</dbReference>
<dbReference type="SFLD" id="SFLDG00363">
    <property type="entry name" value="AMPS_(cytGST):_Alpha-__Mu-__Pi"/>
    <property type="match status" value="1"/>
</dbReference>
<dbReference type="PANTHER" id="PTHR11571:SF252">
    <property type="entry name" value="GLUTATHIONE S-TRANSFERASE"/>
    <property type="match status" value="1"/>
</dbReference>
<dbReference type="InterPro" id="IPR004045">
    <property type="entry name" value="Glutathione_S-Trfase_N"/>
</dbReference>
<evidence type="ECO:0000313" key="4">
    <source>
        <dbReference type="Proteomes" id="UP001648503"/>
    </source>
</evidence>
<name>A0ABQ8F1W0_9FUNG</name>
<protein>
    <recommendedName>
        <fullName evidence="5">Glutathione S-transferase</fullName>
    </recommendedName>
</protein>
<dbReference type="PROSITE" id="PS50404">
    <property type="entry name" value="GST_NTER"/>
    <property type="match status" value="1"/>
</dbReference>
<dbReference type="SUPFAM" id="SSF52833">
    <property type="entry name" value="Thioredoxin-like"/>
    <property type="match status" value="1"/>
</dbReference>
<feature type="domain" description="GST C-terminal" evidence="2">
    <location>
        <begin position="94"/>
        <end position="219"/>
    </location>
</feature>
<dbReference type="InterPro" id="IPR004046">
    <property type="entry name" value="GST_C"/>
</dbReference>
<evidence type="ECO:0000313" key="3">
    <source>
        <dbReference type="EMBL" id="KAH6590603.1"/>
    </source>
</evidence>
<dbReference type="SFLD" id="SFLDS00019">
    <property type="entry name" value="Glutathione_Transferase_(cytos"/>
    <property type="match status" value="1"/>
</dbReference>
<dbReference type="InterPro" id="IPR050213">
    <property type="entry name" value="GST_superfamily"/>
</dbReference>
<dbReference type="InterPro" id="IPR010987">
    <property type="entry name" value="Glutathione-S-Trfase_C-like"/>
</dbReference>
<dbReference type="InterPro" id="IPR036282">
    <property type="entry name" value="Glutathione-S-Trfase_C_sf"/>
</dbReference>
<dbReference type="SFLD" id="SFLDG01205">
    <property type="entry name" value="AMPS.1"/>
    <property type="match status" value="1"/>
</dbReference>
<accession>A0ABQ8F1W0</accession>
<dbReference type="InterPro" id="IPR036249">
    <property type="entry name" value="Thioredoxin-like_sf"/>
</dbReference>
<keyword evidence="4" id="KW-1185">Reference proteome</keyword>
<dbReference type="InterPro" id="IPR040079">
    <property type="entry name" value="Glutathione_S-Trfase"/>
</dbReference>